<comment type="caution">
    <text evidence="2">The sequence shown here is derived from an EMBL/GenBank/DDBJ whole genome shotgun (WGS) entry which is preliminary data.</text>
</comment>
<reference evidence="2 3" key="1">
    <citation type="submission" date="2018-06" db="EMBL/GenBank/DDBJ databases">
        <title>Freshwater and sediment microbial communities from various areas in North America, analyzing microbe dynamics in response to fracking.</title>
        <authorList>
            <person name="Lamendella R."/>
        </authorList>
    </citation>
    <scope>NUCLEOTIDE SEQUENCE [LARGE SCALE GENOMIC DNA]</scope>
    <source>
        <strain evidence="2 3">114J</strain>
    </source>
</reference>
<feature type="signal peptide" evidence="1">
    <location>
        <begin position="1"/>
        <end position="20"/>
    </location>
</feature>
<name>A0A366GSK9_9GAMM</name>
<proteinExistence type="predicted"/>
<dbReference type="OrthoDB" id="869379at2"/>
<dbReference type="AlphaFoldDB" id="A0A366GSK9"/>
<organism evidence="2 3">
    <name type="scientific">Marinobacter pelagius</name>
    <dbReference type="NCBI Taxonomy" id="379482"/>
    <lineage>
        <taxon>Bacteria</taxon>
        <taxon>Pseudomonadati</taxon>
        <taxon>Pseudomonadota</taxon>
        <taxon>Gammaproteobacteria</taxon>
        <taxon>Pseudomonadales</taxon>
        <taxon>Marinobacteraceae</taxon>
        <taxon>Marinobacter</taxon>
    </lineage>
</organism>
<dbReference type="Gene3D" id="3.40.50.1820">
    <property type="entry name" value="alpha/beta hydrolase"/>
    <property type="match status" value="1"/>
</dbReference>
<keyword evidence="1" id="KW-0732">Signal</keyword>
<evidence type="ECO:0000256" key="1">
    <source>
        <dbReference type="SAM" id="SignalP"/>
    </source>
</evidence>
<gene>
    <name evidence="2" type="ORF">DET50_10714</name>
</gene>
<dbReference type="SUPFAM" id="SSF53474">
    <property type="entry name" value="alpha/beta-Hydrolases"/>
    <property type="match status" value="1"/>
</dbReference>
<dbReference type="Proteomes" id="UP000252995">
    <property type="component" value="Unassembled WGS sequence"/>
</dbReference>
<protein>
    <recommendedName>
        <fullName evidence="4">PGAP1-like protein</fullName>
    </recommendedName>
</protein>
<dbReference type="InterPro" id="IPR029058">
    <property type="entry name" value="AB_hydrolase_fold"/>
</dbReference>
<evidence type="ECO:0008006" key="4">
    <source>
        <dbReference type="Google" id="ProtNLM"/>
    </source>
</evidence>
<feature type="chain" id="PRO_5016793129" description="PGAP1-like protein" evidence="1">
    <location>
        <begin position="21"/>
        <end position="519"/>
    </location>
</feature>
<evidence type="ECO:0000313" key="3">
    <source>
        <dbReference type="Proteomes" id="UP000252995"/>
    </source>
</evidence>
<sequence length="519" mass="55979">MQFFGRIGLLSIAISIGSFAANAEVGTSYPKHRGDSPLSYDAIDIPGGDFNVTDYRPYTLDEYMYYDSYAYQIDVAIPNNRYVGDLAEAVANGALSENVRIFIPAYDVDANTVPTGDCDWDGVADTLYPEHNEVYLNGELLGVLDGDDGLWKFNSEFVVPIEKLRFPTHPGDTAINRVQVAIDVKNKNAVLSSGRVGCRVWATSIDWIGIKFDAADSFLFMTGLGGSTDSFENSGYPEYLRRELGINSKIVGHNTANGTLGCSNGELQSVRAHAENFILEAKKQAQLIGSADFHAIGHSMGGLDGRMALNMLTAGKYTAQVGTMDGQPISHELTIKSLLSHGSPHEGTVVADYFGTRGVSEVVADICDLETQTWELANQFLVSGGTPIATIGADADSNGDLYVDINEVEGNQIPAEFKGVDTLQHANFLYRLIYENESVEWGTELATVHGIPMLVPVVVYEPSTPNPNDTMVSVRSANGVPNAVSETSLQGKNHGTILDTESQSQALHIGKSTLGWGAK</sequence>
<dbReference type="RefSeq" id="WP_113862370.1">
    <property type="nucleotide sequence ID" value="NZ_QNRO01000007.1"/>
</dbReference>
<evidence type="ECO:0000313" key="2">
    <source>
        <dbReference type="EMBL" id="RBP30600.1"/>
    </source>
</evidence>
<accession>A0A366GSK9</accession>
<dbReference type="EMBL" id="QNRO01000007">
    <property type="protein sequence ID" value="RBP30600.1"/>
    <property type="molecule type" value="Genomic_DNA"/>
</dbReference>